<accession>A0A2G6K936</accession>
<dbReference type="InterPro" id="IPR036390">
    <property type="entry name" value="WH_DNA-bd_sf"/>
</dbReference>
<organism evidence="6 7">
    <name type="scientific">candidate division KSB3 bacterium</name>
    <dbReference type="NCBI Taxonomy" id="2044937"/>
    <lineage>
        <taxon>Bacteria</taxon>
        <taxon>candidate division KSB3</taxon>
    </lineage>
</organism>
<name>A0A2G6K936_9BACT</name>
<dbReference type="AlphaFoldDB" id="A0A2G6K936"/>
<comment type="caution">
    <text evidence="6">The sequence shown here is derived from an EMBL/GenBank/DDBJ whole genome shotgun (WGS) entry which is preliminary data.</text>
</comment>
<dbReference type="InterPro" id="IPR000524">
    <property type="entry name" value="Tscrpt_reg_HTH_GntR"/>
</dbReference>
<gene>
    <name evidence="6" type="ORF">CSA56_16330</name>
</gene>
<dbReference type="SMART" id="SM00345">
    <property type="entry name" value="HTH_GNTR"/>
    <property type="match status" value="1"/>
</dbReference>
<reference evidence="6 7" key="1">
    <citation type="submission" date="2017-10" db="EMBL/GenBank/DDBJ databases">
        <title>Novel microbial diversity and functional potential in the marine mammal oral microbiome.</title>
        <authorList>
            <person name="Dudek N.K."/>
            <person name="Sun C.L."/>
            <person name="Burstein D."/>
            <person name="Kantor R.S."/>
            <person name="Aliaga Goltsman D.S."/>
            <person name="Bik E.M."/>
            <person name="Thomas B.C."/>
            <person name="Banfield J.F."/>
            <person name="Relman D.A."/>
        </authorList>
    </citation>
    <scope>NUCLEOTIDE SEQUENCE [LARGE SCALE GENOMIC DNA]</scope>
    <source>
        <strain evidence="6">DOLJORAL78_47_16</strain>
    </source>
</reference>
<dbReference type="InterPro" id="IPR036388">
    <property type="entry name" value="WH-like_DNA-bd_sf"/>
</dbReference>
<evidence type="ECO:0000256" key="4">
    <source>
        <dbReference type="SAM" id="MobiDB-lite"/>
    </source>
</evidence>
<evidence type="ECO:0000256" key="2">
    <source>
        <dbReference type="ARBA" id="ARBA00023125"/>
    </source>
</evidence>
<evidence type="ECO:0000313" key="7">
    <source>
        <dbReference type="Proteomes" id="UP000230821"/>
    </source>
</evidence>
<evidence type="ECO:0000313" key="6">
    <source>
        <dbReference type="EMBL" id="PIE32174.1"/>
    </source>
</evidence>
<dbReference type="PANTHER" id="PTHR43537:SF5">
    <property type="entry name" value="UXU OPERON TRANSCRIPTIONAL REGULATOR"/>
    <property type="match status" value="1"/>
</dbReference>
<dbReference type="Gene3D" id="1.20.120.530">
    <property type="entry name" value="GntR ligand-binding domain-like"/>
    <property type="match status" value="1"/>
</dbReference>
<evidence type="ECO:0000256" key="1">
    <source>
        <dbReference type="ARBA" id="ARBA00023015"/>
    </source>
</evidence>
<dbReference type="CDD" id="cd07377">
    <property type="entry name" value="WHTH_GntR"/>
    <property type="match status" value="1"/>
</dbReference>
<dbReference type="Pfam" id="PF07729">
    <property type="entry name" value="FCD"/>
    <property type="match status" value="1"/>
</dbReference>
<dbReference type="GO" id="GO:0003677">
    <property type="term" value="F:DNA binding"/>
    <property type="evidence" value="ECO:0007669"/>
    <property type="project" value="UniProtKB-KW"/>
</dbReference>
<dbReference type="SMART" id="SM00895">
    <property type="entry name" value="FCD"/>
    <property type="match status" value="1"/>
</dbReference>
<dbReference type="SUPFAM" id="SSF48008">
    <property type="entry name" value="GntR ligand-binding domain-like"/>
    <property type="match status" value="1"/>
</dbReference>
<dbReference type="InterPro" id="IPR011711">
    <property type="entry name" value="GntR_C"/>
</dbReference>
<dbReference type="SUPFAM" id="SSF46785">
    <property type="entry name" value="Winged helix' DNA-binding domain"/>
    <property type="match status" value="1"/>
</dbReference>
<dbReference type="PROSITE" id="PS50949">
    <property type="entry name" value="HTH_GNTR"/>
    <property type="match status" value="1"/>
</dbReference>
<feature type="domain" description="HTH gntR-type" evidence="5">
    <location>
        <begin position="9"/>
        <end position="76"/>
    </location>
</feature>
<keyword evidence="1" id="KW-0805">Transcription regulation</keyword>
<keyword evidence="2" id="KW-0238">DNA-binding</keyword>
<dbReference type="EMBL" id="PDSK01000117">
    <property type="protein sequence ID" value="PIE32174.1"/>
    <property type="molecule type" value="Genomic_DNA"/>
</dbReference>
<sequence>MEKLGVKHQNLDRKIYQTLKAMILARKLAPGTKILQDKLAHELGVSRTPLINALKMLEHEKLIVSKPRRGFFVRLFSEQEMVHIFELREVLEGLTARRAASQATTAQIEHLQVLFDRLNAAAESGDRKRYAEEDRQFHNFLVEIGGKEFLSSILESYNIISFSYQYKQQEGLVRASQETVEEHRAIVEAIRHHDPEKAEKAMRTHLSKSIHTLKLQPQKEEVSKQEHGTTMFSQENAV</sequence>
<dbReference type="PANTHER" id="PTHR43537">
    <property type="entry name" value="TRANSCRIPTIONAL REGULATOR, GNTR FAMILY"/>
    <property type="match status" value="1"/>
</dbReference>
<evidence type="ECO:0000259" key="5">
    <source>
        <dbReference type="PROSITE" id="PS50949"/>
    </source>
</evidence>
<dbReference type="Pfam" id="PF00392">
    <property type="entry name" value="GntR"/>
    <property type="match status" value="1"/>
</dbReference>
<evidence type="ECO:0000256" key="3">
    <source>
        <dbReference type="ARBA" id="ARBA00023163"/>
    </source>
</evidence>
<feature type="region of interest" description="Disordered" evidence="4">
    <location>
        <begin position="216"/>
        <end position="238"/>
    </location>
</feature>
<keyword evidence="3" id="KW-0804">Transcription</keyword>
<protein>
    <recommendedName>
        <fullName evidence="5">HTH gntR-type domain-containing protein</fullName>
    </recommendedName>
</protein>
<proteinExistence type="predicted"/>
<dbReference type="GO" id="GO:0003700">
    <property type="term" value="F:DNA-binding transcription factor activity"/>
    <property type="evidence" value="ECO:0007669"/>
    <property type="project" value="InterPro"/>
</dbReference>
<feature type="compositionally biased region" description="Polar residues" evidence="4">
    <location>
        <begin position="228"/>
        <end position="238"/>
    </location>
</feature>
<dbReference type="Proteomes" id="UP000230821">
    <property type="component" value="Unassembled WGS sequence"/>
</dbReference>
<feature type="compositionally biased region" description="Basic and acidic residues" evidence="4">
    <location>
        <begin position="217"/>
        <end position="227"/>
    </location>
</feature>
<dbReference type="Gene3D" id="1.10.10.10">
    <property type="entry name" value="Winged helix-like DNA-binding domain superfamily/Winged helix DNA-binding domain"/>
    <property type="match status" value="1"/>
</dbReference>
<dbReference type="InterPro" id="IPR008920">
    <property type="entry name" value="TF_FadR/GntR_C"/>
</dbReference>